<name>A0ABU1GX80_9GAMM</name>
<keyword evidence="2 4" id="KW-0819">tRNA processing</keyword>
<evidence type="ECO:0000256" key="4">
    <source>
        <dbReference type="HAMAP-Rule" id="MF_01082"/>
    </source>
</evidence>
<dbReference type="Gene3D" id="3.30.2340.10">
    <property type="entry name" value="TruD, insertion domain"/>
    <property type="match status" value="1"/>
</dbReference>
<evidence type="ECO:0000313" key="7">
    <source>
        <dbReference type="Proteomes" id="UP001269375"/>
    </source>
</evidence>
<dbReference type="InterPro" id="IPR011760">
    <property type="entry name" value="PsdUridine_synth_TruD_insert"/>
</dbReference>
<dbReference type="InterPro" id="IPR001656">
    <property type="entry name" value="PsdUridine_synth_TruD"/>
</dbReference>
<evidence type="ECO:0000256" key="1">
    <source>
        <dbReference type="ARBA" id="ARBA00007953"/>
    </source>
</evidence>
<dbReference type="Proteomes" id="UP001269375">
    <property type="component" value="Unassembled WGS sequence"/>
</dbReference>
<accession>A0ABU1GX80</accession>
<dbReference type="Pfam" id="PF01142">
    <property type="entry name" value="TruD"/>
    <property type="match status" value="2"/>
</dbReference>
<dbReference type="InterPro" id="IPR043165">
    <property type="entry name" value="TruD_insert_sf"/>
</dbReference>
<keyword evidence="3 4" id="KW-0413">Isomerase</keyword>
<comment type="catalytic activity">
    <reaction evidence="4">
        <text>uridine(13) in tRNA = pseudouridine(13) in tRNA</text>
        <dbReference type="Rhea" id="RHEA:42540"/>
        <dbReference type="Rhea" id="RHEA-COMP:10105"/>
        <dbReference type="Rhea" id="RHEA-COMP:10106"/>
        <dbReference type="ChEBI" id="CHEBI:65314"/>
        <dbReference type="ChEBI" id="CHEBI:65315"/>
        <dbReference type="EC" id="5.4.99.27"/>
    </reaction>
</comment>
<dbReference type="SUPFAM" id="SSF55120">
    <property type="entry name" value="Pseudouridine synthase"/>
    <property type="match status" value="1"/>
</dbReference>
<sequence length="353" mass="39338">MASLDWPRVHGEPIGFAEYRQTAQAFKVSEELGFEPEGEGEHLWLFIEKTDLSTQEMARRLAHGAGIQPRDVGVSGQKDRTALTRQWFSLWLPGTDVPVAPCELVEQAGGQLVRQSRHPRKLKRGVHRANRFAIHLRGELDVAALETRGRQILTWGVPNYFGPQRFGHQWSNLIRARNLMARGWRKRDDRQGMLLSAARSFLFNEVLAERVRSGNWAQALEGDVLMLEGTQSQFACDTPDASVVERVKACDLHPTGPMPGKRPGESRGEALALETRVIDAFRDLADGIARAGAETRRRALRVMPDTLEFTSSSDGVWVSFALPSGAFATSVLRELIDHPSLIANYRPLSGEAL</sequence>
<dbReference type="InterPro" id="IPR020119">
    <property type="entry name" value="PsdUridine_synth_TruD_CS"/>
</dbReference>
<feature type="active site" description="Nucleophile" evidence="4">
    <location>
        <position position="79"/>
    </location>
</feature>
<comment type="caution">
    <text evidence="6">The sequence shown here is derived from an EMBL/GenBank/DDBJ whole genome shotgun (WGS) entry which is preliminary data.</text>
</comment>
<keyword evidence="7" id="KW-1185">Reference proteome</keyword>
<dbReference type="RefSeq" id="WP_251594058.1">
    <property type="nucleotide sequence ID" value="NZ_JAMLJI010000003.1"/>
</dbReference>
<reference evidence="6 7" key="1">
    <citation type="submission" date="2023-04" db="EMBL/GenBank/DDBJ databases">
        <title>A long-awaited taxogenomic arrangement of the family Halomonadaceae.</title>
        <authorList>
            <person name="De La Haba R."/>
            <person name="Chuvochina M."/>
            <person name="Wittouck S."/>
            <person name="Arahal D.R."/>
            <person name="Sanchez-Porro C."/>
            <person name="Hugenholtz P."/>
            <person name="Ventosa A."/>
        </authorList>
    </citation>
    <scope>NUCLEOTIDE SEQUENCE [LARGE SCALE GENOMIC DNA]</scope>
    <source>
        <strain evidence="6 7">DSM 22428</strain>
    </source>
</reference>
<dbReference type="PANTHER" id="PTHR47811">
    <property type="entry name" value="TRNA PSEUDOURIDINE SYNTHASE D"/>
    <property type="match status" value="1"/>
</dbReference>
<evidence type="ECO:0000313" key="6">
    <source>
        <dbReference type="EMBL" id="MDR5896440.1"/>
    </source>
</evidence>
<evidence type="ECO:0000256" key="3">
    <source>
        <dbReference type="ARBA" id="ARBA00023235"/>
    </source>
</evidence>
<comment type="function">
    <text evidence="4">Responsible for synthesis of pseudouridine from uracil-13 in transfer RNAs.</text>
</comment>
<dbReference type="InterPro" id="IPR020103">
    <property type="entry name" value="PsdUridine_synth_cat_dom_sf"/>
</dbReference>
<dbReference type="Gene3D" id="3.30.2350.20">
    <property type="entry name" value="TruD, catalytic domain"/>
    <property type="match status" value="1"/>
</dbReference>
<dbReference type="PROSITE" id="PS01268">
    <property type="entry name" value="UPF0024"/>
    <property type="match status" value="1"/>
</dbReference>
<feature type="domain" description="TRUD" evidence="5">
    <location>
        <begin position="156"/>
        <end position="302"/>
    </location>
</feature>
<dbReference type="HAMAP" id="MF_01082">
    <property type="entry name" value="TruD"/>
    <property type="match status" value="1"/>
</dbReference>
<protein>
    <recommendedName>
        <fullName evidence="4">tRNA pseudouridine synthase D</fullName>
        <ecNumber evidence="4">5.4.99.27</ecNumber>
    </recommendedName>
    <alternativeName>
        <fullName evidence="4">tRNA pseudouridine(13) synthase</fullName>
    </alternativeName>
    <alternativeName>
        <fullName evidence="4">tRNA pseudouridylate synthase D</fullName>
    </alternativeName>
    <alternativeName>
        <fullName evidence="4">tRNA-uridine isomerase D</fullName>
    </alternativeName>
</protein>
<dbReference type="InterPro" id="IPR050170">
    <property type="entry name" value="TruD_pseudoU_synthase"/>
</dbReference>
<organism evidence="6 7">
    <name type="scientific">Larsenimonas suaedae</name>
    <dbReference type="NCBI Taxonomy" id="1851019"/>
    <lineage>
        <taxon>Bacteria</taxon>
        <taxon>Pseudomonadati</taxon>
        <taxon>Pseudomonadota</taxon>
        <taxon>Gammaproteobacteria</taxon>
        <taxon>Oceanospirillales</taxon>
        <taxon>Halomonadaceae</taxon>
        <taxon>Larsenimonas</taxon>
    </lineage>
</organism>
<dbReference type="InterPro" id="IPR042214">
    <property type="entry name" value="TruD_catalytic"/>
</dbReference>
<evidence type="ECO:0000259" key="5">
    <source>
        <dbReference type="PROSITE" id="PS50984"/>
    </source>
</evidence>
<dbReference type="EC" id="5.4.99.27" evidence="4"/>
<dbReference type="PROSITE" id="PS50984">
    <property type="entry name" value="TRUD"/>
    <property type="match status" value="1"/>
</dbReference>
<proteinExistence type="inferred from homology"/>
<gene>
    <name evidence="4" type="primary">truD</name>
    <name evidence="6" type="ORF">QC825_10185</name>
</gene>
<evidence type="ECO:0000256" key="2">
    <source>
        <dbReference type="ARBA" id="ARBA00022694"/>
    </source>
</evidence>
<comment type="similarity">
    <text evidence="1 4">Belongs to the pseudouridine synthase TruD family.</text>
</comment>
<dbReference type="EMBL" id="JARWAO010000005">
    <property type="protein sequence ID" value="MDR5896440.1"/>
    <property type="molecule type" value="Genomic_DNA"/>
</dbReference>
<dbReference type="PANTHER" id="PTHR47811:SF1">
    <property type="entry name" value="TRNA PSEUDOURIDINE SYNTHASE D"/>
    <property type="match status" value="1"/>
</dbReference>